<dbReference type="InterPro" id="IPR027417">
    <property type="entry name" value="P-loop_NTPase"/>
</dbReference>
<evidence type="ECO:0000259" key="3">
    <source>
        <dbReference type="Pfam" id="PF13304"/>
    </source>
</evidence>
<dbReference type="PIRSF" id="PIRSF034888">
    <property type="entry name" value="P-loop_UCP034888"/>
    <property type="match status" value="1"/>
</dbReference>
<dbReference type="Pfam" id="PF12476">
    <property type="entry name" value="DUF3696"/>
    <property type="match status" value="1"/>
</dbReference>
<feature type="domain" description="Endonuclease GajA/Old nuclease/RecF-like AAA" evidence="2">
    <location>
        <begin position="1"/>
        <end position="88"/>
    </location>
</feature>
<dbReference type="InterPro" id="IPR041685">
    <property type="entry name" value="AAA_GajA/Old/RecF-like"/>
</dbReference>
<dbReference type="SUPFAM" id="SSF52540">
    <property type="entry name" value="P-loop containing nucleoside triphosphate hydrolases"/>
    <property type="match status" value="1"/>
</dbReference>
<evidence type="ECO:0000259" key="1">
    <source>
        <dbReference type="Pfam" id="PF12476"/>
    </source>
</evidence>
<name>A0A7W7X007_9PSEU</name>
<dbReference type="Pfam" id="PF13304">
    <property type="entry name" value="AAA_21"/>
    <property type="match status" value="1"/>
</dbReference>
<dbReference type="Proteomes" id="UP000542674">
    <property type="component" value="Unassembled WGS sequence"/>
</dbReference>
<feature type="domain" description="DUF3696" evidence="1">
    <location>
        <begin position="316"/>
        <end position="360"/>
    </location>
</feature>
<evidence type="ECO:0000313" key="4">
    <source>
        <dbReference type="EMBL" id="MBB4969393.1"/>
    </source>
</evidence>
<dbReference type="PANTHER" id="PTHR43581:SF2">
    <property type="entry name" value="EXCINUCLEASE ATPASE SUBUNIT"/>
    <property type="match status" value="1"/>
</dbReference>
<dbReference type="InterPro" id="IPR051396">
    <property type="entry name" value="Bact_Antivir_Def_Nuclease"/>
</dbReference>
<dbReference type="InterPro" id="IPR003959">
    <property type="entry name" value="ATPase_AAA_core"/>
</dbReference>
<accession>A0A7W7X007</accession>
<dbReference type="AlphaFoldDB" id="A0A7W7X007"/>
<dbReference type="EMBL" id="JACHJS010000001">
    <property type="protein sequence ID" value="MBB4969393.1"/>
    <property type="molecule type" value="Genomic_DNA"/>
</dbReference>
<proteinExistence type="predicted"/>
<comment type="caution">
    <text evidence="4">The sequence shown here is derived from an EMBL/GenBank/DDBJ whole genome shotgun (WGS) entry which is preliminary data.</text>
</comment>
<reference evidence="4 5" key="1">
    <citation type="submission" date="2020-08" db="EMBL/GenBank/DDBJ databases">
        <title>Sequencing the genomes of 1000 actinobacteria strains.</title>
        <authorList>
            <person name="Klenk H.-P."/>
        </authorList>
    </citation>
    <scope>NUCLEOTIDE SEQUENCE [LARGE SCALE GENOMIC DNA]</scope>
    <source>
        <strain evidence="4 5">DSM 45084</strain>
    </source>
</reference>
<feature type="domain" description="ATPase AAA-type core" evidence="3">
    <location>
        <begin position="228"/>
        <end position="303"/>
    </location>
</feature>
<dbReference type="Gene3D" id="3.40.50.300">
    <property type="entry name" value="P-loop containing nucleotide triphosphate hydrolases"/>
    <property type="match status" value="2"/>
</dbReference>
<sequence>MIDLVEILNFKRFRSAEVALRPLTLLTGLNGTGKSTLLQAVLLAKQVAEIGPSGSVLLNDVHGLALGEAQDVLHPLAEDQEIDIRLTCGSERLHVVFEVPVRRSLNLAFEVDGGVPASLALVSGRRFAYLNAERLGPRDQHAMTGADIDSLGVGERGQFTAQVLAAHETSLVADGLLHPDTESRARGVRTLRTQVELWASEIIRPIEITAAWRPGLSTSTIRFREPGLFGGEIRPGNTGFGISYALPIIVAGLRMEPGGVLIVENPEAHLHPAGQSRIGRFLALLAFNGVQVVVETHSDHVLNGVRLAVAEGRCVPHHDVLVHYFSFDDADSTPTSIGMTERGSLDVWPKGFFDQLDVDLGGLSRAGRDRR</sequence>
<dbReference type="Pfam" id="PF13175">
    <property type="entry name" value="AAA_15"/>
    <property type="match status" value="1"/>
</dbReference>
<dbReference type="InterPro" id="IPR022532">
    <property type="entry name" value="DUF3696"/>
</dbReference>
<dbReference type="GO" id="GO:0016887">
    <property type="term" value="F:ATP hydrolysis activity"/>
    <property type="evidence" value="ECO:0007669"/>
    <property type="project" value="InterPro"/>
</dbReference>
<keyword evidence="5" id="KW-1185">Reference proteome</keyword>
<organism evidence="4 5">
    <name type="scientific">Saccharothrix violaceirubra</name>
    <dbReference type="NCBI Taxonomy" id="413306"/>
    <lineage>
        <taxon>Bacteria</taxon>
        <taxon>Bacillati</taxon>
        <taxon>Actinomycetota</taxon>
        <taxon>Actinomycetes</taxon>
        <taxon>Pseudonocardiales</taxon>
        <taxon>Pseudonocardiaceae</taxon>
        <taxon>Saccharothrix</taxon>
    </lineage>
</organism>
<evidence type="ECO:0000313" key="5">
    <source>
        <dbReference type="Proteomes" id="UP000542674"/>
    </source>
</evidence>
<gene>
    <name evidence="4" type="ORF">F4559_006752</name>
</gene>
<evidence type="ECO:0000259" key="2">
    <source>
        <dbReference type="Pfam" id="PF13175"/>
    </source>
</evidence>
<protein>
    <submittedName>
        <fullName evidence="4">Putative ATPase</fullName>
    </submittedName>
</protein>
<dbReference type="InterPro" id="IPR014592">
    <property type="entry name" value="P-loop_UCP034888"/>
</dbReference>
<dbReference type="GO" id="GO:0005524">
    <property type="term" value="F:ATP binding"/>
    <property type="evidence" value="ECO:0007669"/>
    <property type="project" value="InterPro"/>
</dbReference>
<dbReference type="PANTHER" id="PTHR43581">
    <property type="entry name" value="ATP/GTP PHOSPHATASE"/>
    <property type="match status" value="1"/>
</dbReference>
<dbReference type="RefSeq" id="WP_184675058.1">
    <property type="nucleotide sequence ID" value="NZ_BAABAI010000021.1"/>
</dbReference>